<feature type="compositionally biased region" description="Basic and acidic residues" evidence="1">
    <location>
        <begin position="1"/>
        <end position="21"/>
    </location>
</feature>
<reference evidence="2" key="1">
    <citation type="submission" date="2023-11" db="EMBL/GenBank/DDBJ databases">
        <title>Genome assemblies of two species of porcelain crab, Petrolisthes cinctipes and Petrolisthes manimaculis (Anomura: Porcellanidae).</title>
        <authorList>
            <person name="Angst P."/>
        </authorList>
    </citation>
    <scope>NUCLEOTIDE SEQUENCE</scope>
    <source>
        <strain evidence="2">PB745_02</strain>
        <tissue evidence="2">Gill</tissue>
    </source>
</reference>
<dbReference type="EMBL" id="JAWZYT010003954">
    <property type="protein sequence ID" value="KAK4295992.1"/>
    <property type="molecule type" value="Genomic_DNA"/>
</dbReference>
<comment type="caution">
    <text evidence="2">The sequence shown here is derived from an EMBL/GenBank/DDBJ whole genome shotgun (WGS) entry which is preliminary data.</text>
</comment>
<accession>A0AAE1NVA0</accession>
<feature type="compositionally biased region" description="Basic and acidic residues" evidence="1">
    <location>
        <begin position="61"/>
        <end position="70"/>
    </location>
</feature>
<evidence type="ECO:0000313" key="3">
    <source>
        <dbReference type="Proteomes" id="UP001292094"/>
    </source>
</evidence>
<feature type="region of interest" description="Disordered" evidence="1">
    <location>
        <begin position="1"/>
        <end position="70"/>
    </location>
</feature>
<evidence type="ECO:0000313" key="2">
    <source>
        <dbReference type="EMBL" id="KAK4295992.1"/>
    </source>
</evidence>
<evidence type="ECO:0000256" key="1">
    <source>
        <dbReference type="SAM" id="MobiDB-lite"/>
    </source>
</evidence>
<dbReference type="Proteomes" id="UP001292094">
    <property type="component" value="Unassembled WGS sequence"/>
</dbReference>
<sequence>MLGDKPARTERRQACRQEKKMAGLAGRGKGRVGRQKGRQGWQAERKAGLAGRGKGRVGRQKGHEQETMGG</sequence>
<gene>
    <name evidence="2" type="ORF">Pmani_031482</name>
</gene>
<proteinExistence type="predicted"/>
<keyword evidence="3" id="KW-1185">Reference proteome</keyword>
<feature type="compositionally biased region" description="Basic residues" evidence="1">
    <location>
        <begin position="28"/>
        <end position="37"/>
    </location>
</feature>
<name>A0AAE1NVA0_9EUCA</name>
<organism evidence="2 3">
    <name type="scientific">Petrolisthes manimaculis</name>
    <dbReference type="NCBI Taxonomy" id="1843537"/>
    <lineage>
        <taxon>Eukaryota</taxon>
        <taxon>Metazoa</taxon>
        <taxon>Ecdysozoa</taxon>
        <taxon>Arthropoda</taxon>
        <taxon>Crustacea</taxon>
        <taxon>Multicrustacea</taxon>
        <taxon>Malacostraca</taxon>
        <taxon>Eumalacostraca</taxon>
        <taxon>Eucarida</taxon>
        <taxon>Decapoda</taxon>
        <taxon>Pleocyemata</taxon>
        <taxon>Anomura</taxon>
        <taxon>Galatheoidea</taxon>
        <taxon>Porcellanidae</taxon>
        <taxon>Petrolisthes</taxon>
    </lineage>
</organism>
<protein>
    <submittedName>
        <fullName evidence="2">Uncharacterized protein</fullName>
    </submittedName>
</protein>
<dbReference type="AlphaFoldDB" id="A0AAE1NVA0"/>